<keyword evidence="8" id="KW-1185">Reference proteome</keyword>
<evidence type="ECO:0000259" key="6">
    <source>
        <dbReference type="Pfam" id="PF00535"/>
    </source>
</evidence>
<dbReference type="PANTHER" id="PTHR43646">
    <property type="entry name" value="GLYCOSYLTRANSFERASE"/>
    <property type="match status" value="1"/>
</dbReference>
<dbReference type="InterPro" id="IPR026461">
    <property type="entry name" value="Trfase_2_rSAM/seldom_assoc"/>
</dbReference>
<keyword evidence="3" id="KW-0328">Glycosyltransferase</keyword>
<evidence type="ECO:0000313" key="7">
    <source>
        <dbReference type="EMBL" id="MFC4221050.1"/>
    </source>
</evidence>
<dbReference type="InterPro" id="IPR029044">
    <property type="entry name" value="Nucleotide-diphossugar_trans"/>
</dbReference>
<dbReference type="EMBL" id="JBHSCL010000007">
    <property type="protein sequence ID" value="MFC4221050.1"/>
    <property type="molecule type" value="Genomic_DNA"/>
</dbReference>
<evidence type="ECO:0000256" key="1">
    <source>
        <dbReference type="ARBA" id="ARBA00004236"/>
    </source>
</evidence>
<sequence length="231" mass="26454">MPNKNSSISVIIPVLNEELYLGKLLNHLKSSSSNIKEIICVDGGSVDRTVEIAEQNGAKVIHSERGRAKQMNLGAKLSNGDILYFLHADTFPPKNFDQSILKAVENGFMAGCFRMKFDTKNVFLRFFAWFSGINLLLCRGGDQSLFVHKQLFEKTTGFNESYHIYEDTEFIARLYKNTKFKVVPDFVITSARKYREVGVLKLQFHFAVIHVKKYLGADAEELYRYYKKNIS</sequence>
<feature type="domain" description="Glycosyltransferase 2-like" evidence="6">
    <location>
        <begin position="9"/>
        <end position="123"/>
    </location>
</feature>
<dbReference type="PANTHER" id="PTHR43646:SF2">
    <property type="entry name" value="GLYCOSYLTRANSFERASE 2-LIKE DOMAIN-CONTAINING PROTEIN"/>
    <property type="match status" value="1"/>
</dbReference>
<evidence type="ECO:0000313" key="8">
    <source>
        <dbReference type="Proteomes" id="UP001595841"/>
    </source>
</evidence>
<reference evidence="8" key="1">
    <citation type="journal article" date="2019" name="Int. J. Syst. Evol. Microbiol.">
        <title>The Global Catalogue of Microorganisms (GCM) 10K type strain sequencing project: providing services to taxonomists for standard genome sequencing and annotation.</title>
        <authorList>
            <consortium name="The Broad Institute Genomics Platform"/>
            <consortium name="The Broad Institute Genome Sequencing Center for Infectious Disease"/>
            <person name="Wu L."/>
            <person name="Ma J."/>
        </authorList>
    </citation>
    <scope>NUCLEOTIDE SEQUENCE [LARGE SCALE GENOMIC DNA]</scope>
    <source>
        <strain evidence="8">CGMCC 1.15774</strain>
    </source>
</reference>
<proteinExistence type="predicted"/>
<evidence type="ECO:0000256" key="5">
    <source>
        <dbReference type="ARBA" id="ARBA00023136"/>
    </source>
</evidence>
<dbReference type="SUPFAM" id="SSF53448">
    <property type="entry name" value="Nucleotide-diphospho-sugar transferases"/>
    <property type="match status" value="1"/>
</dbReference>
<keyword evidence="5" id="KW-0472">Membrane</keyword>
<keyword evidence="2" id="KW-1003">Cell membrane</keyword>
<dbReference type="Proteomes" id="UP001595841">
    <property type="component" value="Unassembled WGS sequence"/>
</dbReference>
<dbReference type="Pfam" id="PF00535">
    <property type="entry name" value="Glycos_transf_2"/>
    <property type="match status" value="1"/>
</dbReference>
<comment type="subcellular location">
    <subcellularLocation>
        <location evidence="1">Cell membrane</location>
    </subcellularLocation>
</comment>
<evidence type="ECO:0000256" key="4">
    <source>
        <dbReference type="ARBA" id="ARBA00022679"/>
    </source>
</evidence>
<keyword evidence="4" id="KW-0808">Transferase</keyword>
<organism evidence="7 8">
    <name type="scientific">Flagellimonas marina</name>
    <dbReference type="NCBI Taxonomy" id="1775168"/>
    <lineage>
        <taxon>Bacteria</taxon>
        <taxon>Pseudomonadati</taxon>
        <taxon>Bacteroidota</taxon>
        <taxon>Flavobacteriia</taxon>
        <taxon>Flavobacteriales</taxon>
        <taxon>Flavobacteriaceae</taxon>
        <taxon>Flagellimonas</taxon>
    </lineage>
</organism>
<dbReference type="RefSeq" id="WP_379765152.1">
    <property type="nucleotide sequence ID" value="NZ_JBHSCL010000007.1"/>
</dbReference>
<comment type="caution">
    <text evidence="7">The sequence shown here is derived from an EMBL/GenBank/DDBJ whole genome shotgun (WGS) entry which is preliminary data.</text>
</comment>
<dbReference type="Gene3D" id="3.90.550.10">
    <property type="entry name" value="Spore Coat Polysaccharide Biosynthesis Protein SpsA, Chain A"/>
    <property type="match status" value="1"/>
</dbReference>
<gene>
    <name evidence="7" type="ORF">ACFOWS_12930</name>
</gene>
<dbReference type="InterPro" id="IPR001173">
    <property type="entry name" value="Glyco_trans_2-like"/>
</dbReference>
<name>A0ABV8PPD2_9FLAO</name>
<evidence type="ECO:0000256" key="3">
    <source>
        <dbReference type="ARBA" id="ARBA00022676"/>
    </source>
</evidence>
<dbReference type="NCBIfam" id="TIGR04283">
    <property type="entry name" value="glyco_like_mftF"/>
    <property type="match status" value="1"/>
</dbReference>
<accession>A0ABV8PPD2</accession>
<dbReference type="CDD" id="cd02522">
    <property type="entry name" value="GT_2_like_a"/>
    <property type="match status" value="1"/>
</dbReference>
<protein>
    <submittedName>
        <fullName evidence="7">TIGR04283 family arsenosugar biosynthesis glycosyltransferase</fullName>
    </submittedName>
</protein>
<evidence type="ECO:0000256" key="2">
    <source>
        <dbReference type="ARBA" id="ARBA00022475"/>
    </source>
</evidence>